<accession>A0ABW7HGS9</accession>
<keyword evidence="1" id="KW-1133">Transmembrane helix</keyword>
<organism evidence="2 3">
    <name type="scientific">Pelomonas candidula</name>
    <dbReference type="NCBI Taxonomy" id="3299025"/>
    <lineage>
        <taxon>Bacteria</taxon>
        <taxon>Pseudomonadati</taxon>
        <taxon>Pseudomonadota</taxon>
        <taxon>Betaproteobacteria</taxon>
        <taxon>Burkholderiales</taxon>
        <taxon>Sphaerotilaceae</taxon>
        <taxon>Roseateles</taxon>
    </lineage>
</organism>
<evidence type="ECO:0000313" key="3">
    <source>
        <dbReference type="Proteomes" id="UP001606134"/>
    </source>
</evidence>
<dbReference type="Proteomes" id="UP001606134">
    <property type="component" value="Unassembled WGS sequence"/>
</dbReference>
<dbReference type="RefSeq" id="WP_394414085.1">
    <property type="nucleotide sequence ID" value="NZ_JBIGIC010000009.1"/>
</dbReference>
<sequence>MRRRFSPVASVLFPIPFLMLSGMLVAAFWQNDADFVFGHVHSVEAVLVDAGTPHKSRGQPRYFPTFSRPNADTLTLTQPLIASELPVAGESVQLLCSTRTPTNCRTPASKPMHLFYGLALLWTAGSIGIALLMWAPLYRERFARN</sequence>
<comment type="caution">
    <text evidence="2">The sequence shown here is derived from an EMBL/GenBank/DDBJ whole genome shotgun (WGS) entry which is preliminary data.</text>
</comment>
<proteinExistence type="predicted"/>
<feature type="transmembrane region" description="Helical" evidence="1">
    <location>
        <begin position="7"/>
        <end position="29"/>
    </location>
</feature>
<keyword evidence="1" id="KW-0472">Membrane</keyword>
<gene>
    <name evidence="2" type="ORF">ACG04R_18550</name>
</gene>
<feature type="transmembrane region" description="Helical" evidence="1">
    <location>
        <begin position="114"/>
        <end position="135"/>
    </location>
</feature>
<keyword evidence="3" id="KW-1185">Reference proteome</keyword>
<evidence type="ECO:0008006" key="4">
    <source>
        <dbReference type="Google" id="ProtNLM"/>
    </source>
</evidence>
<keyword evidence="1" id="KW-0812">Transmembrane</keyword>
<dbReference type="EMBL" id="JBIGIC010000009">
    <property type="protein sequence ID" value="MFG6488692.1"/>
    <property type="molecule type" value="Genomic_DNA"/>
</dbReference>
<evidence type="ECO:0000256" key="1">
    <source>
        <dbReference type="SAM" id="Phobius"/>
    </source>
</evidence>
<evidence type="ECO:0000313" key="2">
    <source>
        <dbReference type="EMBL" id="MFG6488692.1"/>
    </source>
</evidence>
<reference evidence="2 3" key="1">
    <citation type="submission" date="2024-08" db="EMBL/GenBank/DDBJ databases">
        <authorList>
            <person name="Lu H."/>
        </authorList>
    </citation>
    <scope>NUCLEOTIDE SEQUENCE [LARGE SCALE GENOMIC DNA]</scope>
    <source>
        <strain evidence="2 3">BYS78W</strain>
    </source>
</reference>
<protein>
    <recommendedName>
        <fullName evidence="4">DUF3592 domain-containing protein</fullName>
    </recommendedName>
</protein>
<name>A0ABW7HGS9_9BURK</name>